<dbReference type="Gene3D" id="3.30.450.20">
    <property type="entry name" value="PAS domain"/>
    <property type="match status" value="2"/>
</dbReference>
<dbReference type="GO" id="GO:0006935">
    <property type="term" value="P:chemotaxis"/>
    <property type="evidence" value="ECO:0007669"/>
    <property type="project" value="UniProtKB-KW"/>
</dbReference>
<keyword evidence="3" id="KW-0145">Chemotaxis</keyword>
<evidence type="ECO:0000256" key="3">
    <source>
        <dbReference type="ARBA" id="ARBA00022500"/>
    </source>
</evidence>
<dbReference type="SMART" id="SM00304">
    <property type="entry name" value="HAMP"/>
    <property type="match status" value="1"/>
</dbReference>
<name>A0A918P3F7_9NEIS</name>
<reference evidence="13" key="1">
    <citation type="journal article" date="2014" name="Int. J. Syst. Evol. Microbiol.">
        <title>Complete genome sequence of Corynebacterium casei LMG S-19264T (=DSM 44701T), isolated from a smear-ripened cheese.</title>
        <authorList>
            <consortium name="US DOE Joint Genome Institute (JGI-PGF)"/>
            <person name="Walter F."/>
            <person name="Albersmeier A."/>
            <person name="Kalinowski J."/>
            <person name="Ruckert C."/>
        </authorList>
    </citation>
    <scope>NUCLEOTIDE SEQUENCE</scope>
    <source>
        <strain evidence="13">KCTC 32182</strain>
    </source>
</reference>
<dbReference type="AlphaFoldDB" id="A0A918P3F7"/>
<evidence type="ECO:0000256" key="1">
    <source>
        <dbReference type="ARBA" id="ARBA00004651"/>
    </source>
</evidence>
<feature type="transmembrane region" description="Helical" evidence="10">
    <location>
        <begin position="270"/>
        <end position="298"/>
    </location>
</feature>
<reference evidence="13" key="2">
    <citation type="submission" date="2020-09" db="EMBL/GenBank/DDBJ databases">
        <authorList>
            <person name="Sun Q."/>
            <person name="Kim S."/>
        </authorList>
    </citation>
    <scope>NUCLEOTIDE SEQUENCE</scope>
    <source>
        <strain evidence="13">KCTC 32182</strain>
    </source>
</reference>
<dbReference type="GO" id="GO:0004888">
    <property type="term" value="F:transmembrane signaling receptor activity"/>
    <property type="evidence" value="ECO:0007669"/>
    <property type="project" value="InterPro"/>
</dbReference>
<dbReference type="SMART" id="SM00283">
    <property type="entry name" value="MA"/>
    <property type="match status" value="1"/>
</dbReference>
<dbReference type="InterPro" id="IPR003660">
    <property type="entry name" value="HAMP_dom"/>
</dbReference>
<proteinExistence type="inferred from homology"/>
<dbReference type="Pfam" id="PF00015">
    <property type="entry name" value="MCPsignal"/>
    <property type="match status" value="1"/>
</dbReference>
<dbReference type="GO" id="GO:0005886">
    <property type="term" value="C:plasma membrane"/>
    <property type="evidence" value="ECO:0007669"/>
    <property type="project" value="UniProtKB-SubCell"/>
</dbReference>
<dbReference type="PANTHER" id="PTHR32089">
    <property type="entry name" value="METHYL-ACCEPTING CHEMOTAXIS PROTEIN MCPB"/>
    <property type="match status" value="1"/>
</dbReference>
<dbReference type="InterPro" id="IPR004089">
    <property type="entry name" value="MCPsignal_dom"/>
</dbReference>
<dbReference type="Gene3D" id="1.10.287.950">
    <property type="entry name" value="Methyl-accepting chemotaxis protein"/>
    <property type="match status" value="1"/>
</dbReference>
<dbReference type="CDD" id="cd11386">
    <property type="entry name" value="MCP_signal"/>
    <property type="match status" value="1"/>
</dbReference>
<protein>
    <submittedName>
        <fullName evidence="13">Methyl-accepting chemotaxis protein</fullName>
    </submittedName>
</protein>
<accession>A0A918P3F7</accession>
<evidence type="ECO:0000259" key="11">
    <source>
        <dbReference type="PROSITE" id="PS50111"/>
    </source>
</evidence>
<dbReference type="CDD" id="cd12913">
    <property type="entry name" value="PDC1_MCP_like"/>
    <property type="match status" value="1"/>
</dbReference>
<evidence type="ECO:0000313" key="13">
    <source>
        <dbReference type="EMBL" id="GGY18195.1"/>
    </source>
</evidence>
<comment type="caution">
    <text evidence="13">The sequence shown here is derived from an EMBL/GenBank/DDBJ whole genome shotgun (WGS) entry which is preliminary data.</text>
</comment>
<evidence type="ECO:0000256" key="4">
    <source>
        <dbReference type="ARBA" id="ARBA00022692"/>
    </source>
</evidence>
<keyword evidence="2" id="KW-1003">Cell membrane</keyword>
<keyword evidence="14" id="KW-1185">Reference proteome</keyword>
<comment type="similarity">
    <text evidence="8">Belongs to the methyl-accepting chemotaxis (MCP) protein family.</text>
</comment>
<evidence type="ECO:0000313" key="14">
    <source>
        <dbReference type="Proteomes" id="UP000645257"/>
    </source>
</evidence>
<keyword evidence="4 10" id="KW-0812">Transmembrane</keyword>
<gene>
    <name evidence="13" type="ORF">GCM10011289_22040</name>
</gene>
<dbReference type="PANTHER" id="PTHR32089:SF117">
    <property type="entry name" value="METHYL ACCEPTING SENSORY TRANSDUCER WITH CACHE_1 SMALL MOLECULE BINDING DOMAIN"/>
    <property type="match status" value="1"/>
</dbReference>
<dbReference type="InterPro" id="IPR004090">
    <property type="entry name" value="Chemotax_Me-accpt_rcpt"/>
</dbReference>
<evidence type="ECO:0000256" key="8">
    <source>
        <dbReference type="ARBA" id="ARBA00029447"/>
    </source>
</evidence>
<evidence type="ECO:0000256" key="6">
    <source>
        <dbReference type="ARBA" id="ARBA00023136"/>
    </source>
</evidence>
<evidence type="ECO:0000256" key="2">
    <source>
        <dbReference type="ARBA" id="ARBA00022475"/>
    </source>
</evidence>
<keyword evidence="5 10" id="KW-1133">Transmembrane helix</keyword>
<evidence type="ECO:0000256" key="9">
    <source>
        <dbReference type="PROSITE-ProRule" id="PRU00284"/>
    </source>
</evidence>
<keyword evidence="6 10" id="KW-0472">Membrane</keyword>
<evidence type="ECO:0000256" key="7">
    <source>
        <dbReference type="ARBA" id="ARBA00023224"/>
    </source>
</evidence>
<sequence length="625" mass="67399">MKSMKAKLIALTAAFLILFGTVFTVIAYTKMRAELVEDVANELTSTTTGYVTFVKNWYSSKLQQALAGMELVKNPEPIPFLTRLAQGAGYDLMYIGTADHRMLRSDNKPQPQGYDPVARPWYQMAAKSGKPGVSDPYVDFDTKKLVVTFVAPVSEGGSVKAVVGGDIFIDGLVKTVLDIKLRGNGFAFLVDQSGKVIAHPNQALTLKPLSETVPALTAEKLNSAAASKELLEVDIDGTPHFVQVMQVEGTPWILGIVVDKNIVLEPLGKLLITIVGLGLLVMVVLVPVVSMILGSMLAGLGRLSRAMREIAQGEGDLTRRMDVSGQDEIADTARSFNLFVEHLQQMFLSVRSEASSVISGVEEVSSTVEKVADDSRSISDVSSSNAATLEEITVSISHIADAAREADGLVTKTGDYSHASAKDMEQISREMNRTVDAVKGLSSMLATLDNRSQQITGITNVIKDIADQTNLLALNAAIEAARAGEMGRGFAVVADEVRKLAERTAQATVEITAMVNTIREETSQAVANMQNTVTSVDDGVVLTRDAVERISKIQDAMEEVVAKMNEINLSTTEQHKATTMIAQSTERINGRILDSDTALQGVHDTLLSLKTAASSMRQTFSRFKV</sequence>
<dbReference type="CDD" id="cd06225">
    <property type="entry name" value="HAMP"/>
    <property type="match status" value="1"/>
</dbReference>
<evidence type="ECO:0000259" key="12">
    <source>
        <dbReference type="PROSITE" id="PS50885"/>
    </source>
</evidence>
<dbReference type="Pfam" id="PF02743">
    <property type="entry name" value="dCache_1"/>
    <property type="match status" value="1"/>
</dbReference>
<dbReference type="PROSITE" id="PS50111">
    <property type="entry name" value="CHEMOTAXIS_TRANSDUC_2"/>
    <property type="match status" value="1"/>
</dbReference>
<dbReference type="EMBL" id="BMYX01000012">
    <property type="protein sequence ID" value="GGY18195.1"/>
    <property type="molecule type" value="Genomic_DNA"/>
</dbReference>
<dbReference type="PRINTS" id="PR00260">
    <property type="entry name" value="CHEMTRNSDUCR"/>
</dbReference>
<dbReference type="InterPro" id="IPR033479">
    <property type="entry name" value="dCache_1"/>
</dbReference>
<feature type="domain" description="Methyl-accepting transducer" evidence="11">
    <location>
        <begin position="353"/>
        <end position="589"/>
    </location>
</feature>
<dbReference type="Proteomes" id="UP000645257">
    <property type="component" value="Unassembled WGS sequence"/>
</dbReference>
<evidence type="ECO:0000256" key="10">
    <source>
        <dbReference type="SAM" id="Phobius"/>
    </source>
</evidence>
<feature type="domain" description="HAMP" evidence="12">
    <location>
        <begin position="294"/>
        <end position="348"/>
    </location>
</feature>
<organism evidence="13 14">
    <name type="scientific">Paludibacterium paludis</name>
    <dbReference type="NCBI Taxonomy" id="1225769"/>
    <lineage>
        <taxon>Bacteria</taxon>
        <taxon>Pseudomonadati</taxon>
        <taxon>Pseudomonadota</taxon>
        <taxon>Betaproteobacteria</taxon>
        <taxon>Neisseriales</taxon>
        <taxon>Chromobacteriaceae</taxon>
        <taxon>Paludibacterium</taxon>
    </lineage>
</organism>
<evidence type="ECO:0000256" key="5">
    <source>
        <dbReference type="ARBA" id="ARBA00022989"/>
    </source>
</evidence>
<dbReference type="PROSITE" id="PS50885">
    <property type="entry name" value="HAMP"/>
    <property type="match status" value="1"/>
</dbReference>
<keyword evidence="7 9" id="KW-0807">Transducer</keyword>
<dbReference type="FunFam" id="1.10.287.950:FF:000001">
    <property type="entry name" value="Methyl-accepting chemotaxis sensory transducer"/>
    <property type="match status" value="1"/>
</dbReference>
<dbReference type="InterPro" id="IPR029151">
    <property type="entry name" value="Sensor-like_sf"/>
</dbReference>
<dbReference type="GO" id="GO:0007165">
    <property type="term" value="P:signal transduction"/>
    <property type="evidence" value="ECO:0007669"/>
    <property type="project" value="UniProtKB-KW"/>
</dbReference>
<dbReference type="SUPFAM" id="SSF58104">
    <property type="entry name" value="Methyl-accepting chemotaxis protein (MCP) signaling domain"/>
    <property type="match status" value="1"/>
</dbReference>
<dbReference type="Pfam" id="PF00672">
    <property type="entry name" value="HAMP"/>
    <property type="match status" value="1"/>
</dbReference>
<comment type="subcellular location">
    <subcellularLocation>
        <location evidence="1">Cell membrane</location>
        <topology evidence="1">Multi-pass membrane protein</topology>
    </subcellularLocation>
</comment>
<dbReference type="SUPFAM" id="SSF103190">
    <property type="entry name" value="Sensory domain-like"/>
    <property type="match status" value="1"/>
</dbReference>
<dbReference type="CDD" id="cd12912">
    <property type="entry name" value="PDC2_MCP_like"/>
    <property type="match status" value="1"/>
</dbReference>